<comment type="catalytic activity">
    <reaction evidence="1">
        <text>ATP + protein L-histidine = ADP + protein N-phospho-L-histidine.</text>
        <dbReference type="EC" id="2.7.13.3"/>
    </reaction>
</comment>
<dbReference type="SMART" id="SM00387">
    <property type="entry name" value="HATPase_c"/>
    <property type="match status" value="1"/>
</dbReference>
<proteinExistence type="predicted"/>
<evidence type="ECO:0000313" key="7">
    <source>
        <dbReference type="Proteomes" id="UP000617041"/>
    </source>
</evidence>
<dbReference type="Pfam" id="PF13589">
    <property type="entry name" value="HATPase_c_3"/>
    <property type="match status" value="1"/>
</dbReference>
<dbReference type="InterPro" id="IPR004358">
    <property type="entry name" value="Sig_transdc_His_kin-like_C"/>
</dbReference>
<protein>
    <recommendedName>
        <fullName evidence="2">histidine kinase</fullName>
        <ecNumber evidence="2">2.7.13.3</ecNumber>
    </recommendedName>
</protein>
<evidence type="ECO:0000259" key="5">
    <source>
        <dbReference type="PROSITE" id="PS50109"/>
    </source>
</evidence>
<keyword evidence="7" id="KW-1185">Reference proteome</keyword>
<dbReference type="AlphaFoldDB" id="A0A934PYX4"/>
<dbReference type="PROSITE" id="PS50109">
    <property type="entry name" value="HIS_KIN"/>
    <property type="match status" value="1"/>
</dbReference>
<evidence type="ECO:0000256" key="2">
    <source>
        <dbReference type="ARBA" id="ARBA00012438"/>
    </source>
</evidence>
<feature type="domain" description="Histidine kinase" evidence="5">
    <location>
        <begin position="566"/>
        <end position="784"/>
    </location>
</feature>
<accession>A0A934PYX4</accession>
<dbReference type="SUPFAM" id="SSF55874">
    <property type="entry name" value="ATPase domain of HSP90 chaperone/DNA topoisomerase II/histidine kinase"/>
    <property type="match status" value="2"/>
</dbReference>
<dbReference type="EMBL" id="JAEDAO010000001">
    <property type="protein sequence ID" value="MBK0392115.1"/>
    <property type="molecule type" value="Genomic_DNA"/>
</dbReference>
<reference evidence="6" key="1">
    <citation type="submission" date="2020-12" db="EMBL/GenBank/DDBJ databases">
        <title>Ramlibacter sp. nov., isolated from a freshwater alga, Cryptomonas.</title>
        <authorList>
            <person name="Kim H.M."/>
            <person name="Jeon C.O."/>
        </authorList>
    </citation>
    <scope>NUCLEOTIDE SEQUENCE</scope>
    <source>
        <strain evidence="6">CrO1</strain>
    </source>
</reference>
<dbReference type="PRINTS" id="PR00344">
    <property type="entry name" value="BCTRLSENSOR"/>
</dbReference>
<evidence type="ECO:0000256" key="4">
    <source>
        <dbReference type="SAM" id="Coils"/>
    </source>
</evidence>
<sequence>MSFKVTARTILELGSELISSDIIAFYELIKNGFDAGTKDGVDIRFNIVIRRNSYLDLRRKALAKPSSPSEIAAQALNSLNVDAPIEALDLAKALLHEPASGEELADALDRIYEMSHIVVSDTGSGMSAADLNNNFLVIGTASRKREVDKALRAGESKTPFLGEKGIGRLSAMRLGDSLRVETAKAGDSHLHTLDIDWSDFARIDAMLADIDIRPERGDVVEPPGWSGTRIIIGKLAEDWTAERVKRMADYDFSRLTDPFVDPKKRPRIALHWNGERVTIPWMQKALIQGAHVSAEGAYTLVDGRPQLACEITIRNLGFPHPVESDSYVVSAEDLESAVIGTSREIPESALASLGPFAFQVHWYNRRLLTSMDGIGDLRAVREQQQRWSGILLYRDGFRVFPYGEDEDDWLALDRKALARTGYTLNKAQFVGKVEISRVANAALVDQTNREGLRETPEQQVFLGVMQYVIQDLLFKSMKNVERQYKGQKVDLSDAKTEVASLDARARGALSKLRQLAPKGDPSVEELQQTLFEFSEFAERARQRIEEVEQESRQMIEMAGVGLMVEVVAHELARASENALENLEALRAKNVPEDVKAKLDSLRAQMKSLGKRIRVLDPLSVSGRQRVETFDLRELVVNTLEAHQAQFERHRISVKLSAPDDAVNVRTVKGMVVQILENLISNSKYWLDVGAGKQAGKKSTISIALLPSPPTIVFEDNGPGIAQENRERVFRSFFSLKEKSKRRGLGLFIARECANYMGGALTLDANPGNPNGRLNRFTLELPLNTTK</sequence>
<dbReference type="RefSeq" id="WP_200787066.1">
    <property type="nucleotide sequence ID" value="NZ_JAEDAO010000001.1"/>
</dbReference>
<keyword evidence="4" id="KW-0175">Coiled coil</keyword>
<organism evidence="6 7">
    <name type="scientific">Ramlibacter algicola</name>
    <dbReference type="NCBI Taxonomy" id="2795217"/>
    <lineage>
        <taxon>Bacteria</taxon>
        <taxon>Pseudomonadati</taxon>
        <taxon>Pseudomonadota</taxon>
        <taxon>Betaproteobacteria</taxon>
        <taxon>Burkholderiales</taxon>
        <taxon>Comamonadaceae</taxon>
        <taxon>Ramlibacter</taxon>
    </lineage>
</organism>
<dbReference type="EC" id="2.7.13.3" evidence="2"/>
<name>A0A934PYX4_9BURK</name>
<evidence type="ECO:0000313" key="6">
    <source>
        <dbReference type="EMBL" id="MBK0392115.1"/>
    </source>
</evidence>
<dbReference type="GO" id="GO:0000155">
    <property type="term" value="F:phosphorelay sensor kinase activity"/>
    <property type="evidence" value="ECO:0007669"/>
    <property type="project" value="TreeGrafter"/>
</dbReference>
<dbReference type="Proteomes" id="UP000617041">
    <property type="component" value="Unassembled WGS sequence"/>
</dbReference>
<keyword evidence="6" id="KW-0808">Transferase</keyword>
<dbReference type="Gene3D" id="3.30.565.10">
    <property type="entry name" value="Histidine kinase-like ATPase, C-terminal domain"/>
    <property type="match status" value="2"/>
</dbReference>
<keyword evidence="6" id="KW-0418">Kinase</keyword>
<feature type="coiled-coil region" evidence="4">
    <location>
        <begin position="530"/>
        <end position="588"/>
    </location>
</feature>
<comment type="caution">
    <text evidence="6">The sequence shown here is derived from an EMBL/GenBank/DDBJ whole genome shotgun (WGS) entry which is preliminary data.</text>
</comment>
<dbReference type="InterPro" id="IPR036890">
    <property type="entry name" value="HATPase_C_sf"/>
</dbReference>
<evidence type="ECO:0000256" key="3">
    <source>
        <dbReference type="ARBA" id="ARBA00022553"/>
    </source>
</evidence>
<keyword evidence="3" id="KW-0597">Phosphoprotein</keyword>
<gene>
    <name evidence="6" type="ORF">I8E28_05895</name>
</gene>
<dbReference type="InterPro" id="IPR003594">
    <property type="entry name" value="HATPase_dom"/>
</dbReference>
<dbReference type="Pfam" id="PF02518">
    <property type="entry name" value="HATPase_c"/>
    <property type="match status" value="1"/>
</dbReference>
<dbReference type="InterPro" id="IPR005467">
    <property type="entry name" value="His_kinase_dom"/>
</dbReference>
<dbReference type="PANTHER" id="PTHR43547">
    <property type="entry name" value="TWO-COMPONENT HISTIDINE KINASE"/>
    <property type="match status" value="1"/>
</dbReference>
<evidence type="ECO:0000256" key="1">
    <source>
        <dbReference type="ARBA" id="ARBA00000085"/>
    </source>
</evidence>
<dbReference type="PANTHER" id="PTHR43547:SF2">
    <property type="entry name" value="HYBRID SIGNAL TRANSDUCTION HISTIDINE KINASE C"/>
    <property type="match status" value="1"/>
</dbReference>